<evidence type="ECO:0000313" key="8">
    <source>
        <dbReference type="Proteomes" id="UP000182334"/>
    </source>
</evidence>
<dbReference type="SMART" id="SM01417">
    <property type="entry name" value="Solute_trans_a"/>
    <property type="match status" value="1"/>
</dbReference>
<dbReference type="Proteomes" id="UP000182334">
    <property type="component" value="Chromosome III"/>
</dbReference>
<dbReference type="Pfam" id="PF03619">
    <property type="entry name" value="Solute_trans_a"/>
    <property type="match status" value="1"/>
</dbReference>
<evidence type="ECO:0000256" key="6">
    <source>
        <dbReference type="SAM" id="Phobius"/>
    </source>
</evidence>
<feature type="transmembrane region" description="Helical" evidence="6">
    <location>
        <begin position="179"/>
        <end position="204"/>
    </location>
</feature>
<feature type="transmembrane region" description="Helical" evidence="6">
    <location>
        <begin position="216"/>
        <end position="238"/>
    </location>
</feature>
<evidence type="ECO:0000256" key="2">
    <source>
        <dbReference type="ARBA" id="ARBA00022692"/>
    </source>
</evidence>
<dbReference type="EMBL" id="LT635758">
    <property type="protein sequence ID" value="SGZ52009.1"/>
    <property type="molecule type" value="Genomic_DNA"/>
</dbReference>
<feature type="transmembrane region" description="Helical" evidence="6">
    <location>
        <begin position="12"/>
        <end position="37"/>
    </location>
</feature>
<reference evidence="7 8" key="1">
    <citation type="submission" date="2016-10" db="EMBL/GenBank/DDBJ databases">
        <authorList>
            <person name="de Groot N.N."/>
        </authorList>
    </citation>
    <scope>NUCLEOTIDE SEQUENCE [LARGE SCALE GENOMIC DNA]</scope>
    <source>
        <strain evidence="7 8">CBS 141442</strain>
    </source>
</reference>
<accession>A0A1L0BKY6</accession>
<feature type="transmembrane region" description="Helical" evidence="6">
    <location>
        <begin position="258"/>
        <end position="280"/>
    </location>
</feature>
<sequence length="539" mass="60901">MSEDPGISLPQWVITLSGYTALVASLIIFLSIFMHLLNYRKPFQQRLMIRIQLIVPLFALSCFSMLCNPTSVLNKFIIEPTREIYEAFVIYTFFSLLTDMLGGEKSIVIMASGRPPVEQIGFMKCLPPLDILDPHTFLAVKRGILQYVWLKPVICFGVLFLELLGWYDVNDLGITSLYLWFTIVYNFSVSLSLYSLAIFWKILWVDLKPFNPVGKFLCVKLIIFASYWQGVILAILNFTGVLPGNSSQDEQGAPNIGVSIQNALLCVELIAFAFGHWFSFSYRPFTISRIPNGRLEFIYAVRDMIGIKDLVIDFKLTFYGDYYKDYKQFDSVEATIAHPKSRGRMSRINQGLRYHNDGKQKHWLPQQNAGSSNKSSIQSTSEINAIPNYGKSRTQLAYAASMSLNGTSTRGIYPSSPKLGISPPGSPGGDVSALSIDETNNMDDIMNEIVPDVNNEDEHFAEDEQYYKAASLVVNNYNLDQTEVKKLIHYPIVDEVIGGHEYGYKVQKLRASRSHLHTDSHSRLSQPLRRDESLGYGSV</sequence>
<dbReference type="AlphaFoldDB" id="A0A1L0BKY6"/>
<gene>
    <name evidence="7" type="ORF">SAMEA4029010_CIC11G00000004623</name>
</gene>
<name>A0A1L0BKY6_9ASCO</name>
<dbReference type="OrthoDB" id="5348404at2759"/>
<dbReference type="GO" id="GO:0016020">
    <property type="term" value="C:membrane"/>
    <property type="evidence" value="ECO:0007669"/>
    <property type="project" value="UniProtKB-SubCell"/>
</dbReference>
<dbReference type="STRING" id="45354.A0A1L0BKY6"/>
<feature type="transmembrane region" description="Helical" evidence="6">
    <location>
        <begin position="148"/>
        <end position="167"/>
    </location>
</feature>
<proteinExistence type="predicted"/>
<dbReference type="PANTHER" id="PTHR23423">
    <property type="entry name" value="ORGANIC SOLUTE TRANSPORTER-RELATED"/>
    <property type="match status" value="1"/>
</dbReference>
<feature type="transmembrane region" description="Helical" evidence="6">
    <location>
        <begin position="84"/>
        <end position="102"/>
    </location>
</feature>
<organism evidence="7 8">
    <name type="scientific">Sungouiella intermedia</name>
    <dbReference type="NCBI Taxonomy" id="45354"/>
    <lineage>
        <taxon>Eukaryota</taxon>
        <taxon>Fungi</taxon>
        <taxon>Dikarya</taxon>
        <taxon>Ascomycota</taxon>
        <taxon>Saccharomycotina</taxon>
        <taxon>Pichiomycetes</taxon>
        <taxon>Metschnikowiaceae</taxon>
        <taxon>Sungouiella</taxon>
    </lineage>
</organism>
<evidence type="ECO:0000256" key="5">
    <source>
        <dbReference type="SAM" id="MobiDB-lite"/>
    </source>
</evidence>
<keyword evidence="8" id="KW-1185">Reference proteome</keyword>
<keyword evidence="2 6" id="KW-0812">Transmembrane</keyword>
<dbReference type="InterPro" id="IPR005178">
    <property type="entry name" value="Ostalpha/TMEM184C"/>
</dbReference>
<evidence type="ECO:0000256" key="4">
    <source>
        <dbReference type="ARBA" id="ARBA00023136"/>
    </source>
</evidence>
<feature type="region of interest" description="Disordered" evidence="5">
    <location>
        <begin position="515"/>
        <end position="539"/>
    </location>
</feature>
<evidence type="ECO:0000256" key="3">
    <source>
        <dbReference type="ARBA" id="ARBA00022989"/>
    </source>
</evidence>
<comment type="subcellular location">
    <subcellularLocation>
        <location evidence="1">Membrane</location>
        <topology evidence="1">Multi-pass membrane protein</topology>
    </subcellularLocation>
</comment>
<keyword evidence="4 6" id="KW-0472">Membrane</keyword>
<evidence type="ECO:0000313" key="7">
    <source>
        <dbReference type="EMBL" id="SGZ52009.1"/>
    </source>
</evidence>
<keyword evidence="3 6" id="KW-1133">Transmembrane helix</keyword>
<protein>
    <submittedName>
        <fullName evidence="7">CIC11C00000004623</fullName>
    </submittedName>
</protein>
<evidence type="ECO:0000256" key="1">
    <source>
        <dbReference type="ARBA" id="ARBA00004141"/>
    </source>
</evidence>
<feature type="transmembrane region" description="Helical" evidence="6">
    <location>
        <begin position="49"/>
        <end position="72"/>
    </location>
</feature>
<feature type="compositionally biased region" description="Basic and acidic residues" evidence="5">
    <location>
        <begin position="516"/>
        <end position="533"/>
    </location>
</feature>